<dbReference type="Pfam" id="PF09946">
    <property type="entry name" value="DUF2178"/>
    <property type="match status" value="1"/>
</dbReference>
<organism evidence="2 3">
    <name type="scientific">Leuconostoc citreum (strain KM20)</name>
    <dbReference type="NCBI Taxonomy" id="349519"/>
    <lineage>
        <taxon>Bacteria</taxon>
        <taxon>Bacillati</taxon>
        <taxon>Bacillota</taxon>
        <taxon>Bacilli</taxon>
        <taxon>Lactobacillales</taxon>
        <taxon>Lactobacillaceae</taxon>
        <taxon>Leuconostoc</taxon>
    </lineage>
</organism>
<name>B1MWH7_LEUCK</name>
<keyword evidence="1" id="KW-1133">Transmembrane helix</keyword>
<gene>
    <name evidence="2" type="ordered locus">LCK_00066</name>
</gene>
<evidence type="ECO:0000313" key="3">
    <source>
        <dbReference type="Proteomes" id="UP000002166"/>
    </source>
</evidence>
<feature type="transmembrane region" description="Helical" evidence="1">
    <location>
        <begin position="103"/>
        <end position="122"/>
    </location>
</feature>
<keyword evidence="1" id="KW-0472">Membrane</keyword>
<accession>B1MWH7</accession>
<evidence type="ECO:0000313" key="2">
    <source>
        <dbReference type="EMBL" id="ACA81899.1"/>
    </source>
</evidence>
<dbReference type="KEGG" id="lci:LCK_00066"/>
<dbReference type="AlphaFoldDB" id="B1MWH7"/>
<dbReference type="eggNOG" id="ENOG50308NI">
    <property type="taxonomic scope" value="Bacteria"/>
</dbReference>
<dbReference type="PROSITE" id="PS51257">
    <property type="entry name" value="PROKAR_LIPOPROTEIN"/>
    <property type="match status" value="1"/>
</dbReference>
<dbReference type="STRING" id="349519.LCK_00066"/>
<protein>
    <recommendedName>
        <fullName evidence="4">DUF3169 family protein</fullName>
    </recommendedName>
</protein>
<evidence type="ECO:0008006" key="4">
    <source>
        <dbReference type="Google" id="ProtNLM"/>
    </source>
</evidence>
<feature type="transmembrane region" description="Helical" evidence="1">
    <location>
        <begin position="134"/>
        <end position="158"/>
    </location>
</feature>
<dbReference type="InterPro" id="IPR019235">
    <property type="entry name" value="DUF2178_TM"/>
</dbReference>
<feature type="transmembrane region" description="Helical" evidence="1">
    <location>
        <begin position="12"/>
        <end position="31"/>
    </location>
</feature>
<dbReference type="EMBL" id="DQ489736">
    <property type="protein sequence ID" value="ACA81899.1"/>
    <property type="molecule type" value="Genomic_DNA"/>
</dbReference>
<sequence>MLFVMTKIIFEQVVNMILATLLACATATTVLHSTIDTSNTNYFVEIKFNRLWLLFILMSIIFSILRYVYGKVFGQHDGYDTKAAEFSCQDEREQLISQHATKITYRVMTNILAASLAILLFSNLLTNSIMMLRLIPIILIAVCFNLMLLIYLIAWIFYDHNI</sequence>
<feature type="transmembrane region" description="Helical" evidence="1">
    <location>
        <begin position="51"/>
        <end position="69"/>
    </location>
</feature>
<dbReference type="Proteomes" id="UP000002166">
    <property type="component" value="Chromosome"/>
</dbReference>
<keyword evidence="1" id="KW-0812">Transmembrane</keyword>
<evidence type="ECO:0000256" key="1">
    <source>
        <dbReference type="SAM" id="Phobius"/>
    </source>
</evidence>
<dbReference type="HOGENOM" id="CLU_1666668_0_0_9"/>
<reference evidence="2 3" key="1">
    <citation type="journal article" date="2008" name="J. Bacteriol.">
        <title>Complete genome sequence of Leuconostoc citreum KM20.</title>
        <authorList>
            <person name="Kim J.F."/>
            <person name="Jeong H."/>
            <person name="Lee J.-S."/>
            <person name="Choi S.-H."/>
            <person name="Ha M."/>
            <person name="Hur C.-G."/>
            <person name="Kim J.-S."/>
            <person name="Lee S."/>
            <person name="Park H.-S."/>
            <person name="Park Y.-H."/>
            <person name="Oh T.K."/>
        </authorList>
    </citation>
    <scope>NUCLEOTIDE SEQUENCE [LARGE SCALE GENOMIC DNA]</scope>
    <source>
        <strain evidence="2 3">KM20</strain>
    </source>
</reference>
<proteinExistence type="predicted"/>
<keyword evidence="3" id="KW-1185">Reference proteome</keyword>